<dbReference type="KEGG" id="cohn:KCTCHS21_54970"/>
<evidence type="ECO:0000313" key="2">
    <source>
        <dbReference type="EMBL" id="BBI36098.1"/>
    </source>
</evidence>
<feature type="signal peptide" evidence="1">
    <location>
        <begin position="1"/>
        <end position="22"/>
    </location>
</feature>
<dbReference type="OrthoDB" id="2680398at2"/>
<protein>
    <submittedName>
        <fullName evidence="2">Uncharacterized protein</fullName>
    </submittedName>
</protein>
<dbReference type="AlphaFoldDB" id="A0A3T1DDP6"/>
<accession>A0A3T1DDP6</accession>
<sequence length="178" mass="20464">MNKRLLALLALSLLLISVPALVAAAPSEHHHYEQKNTPDWKSYPADIQALKLQLDKIRTEQKSLFVKMKSQHDLITEARKTLTTDQRTTLKEPAKLIIEQMKTTRDSIHALRKQKHEAWDSFYAHAESKKWSVAKSELQAIIKQKEQIVQKQQNILKLQKQLIALVSPTHESHVHSGE</sequence>
<dbReference type="Proteomes" id="UP000289856">
    <property type="component" value="Chromosome"/>
</dbReference>
<keyword evidence="1" id="KW-0732">Signal</keyword>
<reference evidence="2 3" key="1">
    <citation type="submission" date="2019-01" db="EMBL/GenBank/DDBJ databases">
        <title>Complete genome sequence of Cohnella hallensis HS21 isolated from Korean fir (Abies koreana) rhizospheric soil.</title>
        <authorList>
            <person name="Jiang L."/>
            <person name="Kang S.W."/>
            <person name="Kim S."/>
            <person name="Jung J."/>
            <person name="Kim C.Y."/>
            <person name="Kim D.H."/>
            <person name="Kim S.W."/>
            <person name="Lee J."/>
        </authorList>
    </citation>
    <scope>NUCLEOTIDE SEQUENCE [LARGE SCALE GENOMIC DNA]</scope>
    <source>
        <strain evidence="2 3">HS21</strain>
    </source>
</reference>
<keyword evidence="3" id="KW-1185">Reference proteome</keyword>
<evidence type="ECO:0000313" key="3">
    <source>
        <dbReference type="Proteomes" id="UP000289856"/>
    </source>
</evidence>
<name>A0A3T1DDP6_9BACL</name>
<dbReference type="RefSeq" id="WP_130615310.1">
    <property type="nucleotide sequence ID" value="NZ_AP019400.1"/>
</dbReference>
<feature type="chain" id="PRO_5038861992" evidence="1">
    <location>
        <begin position="23"/>
        <end position="178"/>
    </location>
</feature>
<dbReference type="EMBL" id="AP019400">
    <property type="protein sequence ID" value="BBI36098.1"/>
    <property type="molecule type" value="Genomic_DNA"/>
</dbReference>
<evidence type="ECO:0000256" key="1">
    <source>
        <dbReference type="SAM" id="SignalP"/>
    </source>
</evidence>
<gene>
    <name evidence="2" type="ORF">KCTCHS21_54970</name>
</gene>
<proteinExistence type="predicted"/>
<organism evidence="2 3">
    <name type="scientific">Cohnella abietis</name>
    <dbReference type="NCBI Taxonomy" id="2507935"/>
    <lineage>
        <taxon>Bacteria</taxon>
        <taxon>Bacillati</taxon>
        <taxon>Bacillota</taxon>
        <taxon>Bacilli</taxon>
        <taxon>Bacillales</taxon>
        <taxon>Paenibacillaceae</taxon>
        <taxon>Cohnella</taxon>
    </lineage>
</organism>